<sequence length="631" mass="70899">MWVRRRRPEVLFVLLLGSSVFLYSAWFYGWHTQLGDSLSDYYASDDDHSSSSLKPPKPAPWYPSLNRTHEALLAAHRNYTAKTKAFGSVPRLVHVAGYLDQTRSLEWLFERKVSPAVSADGVQLLTCGHFDPACARWTDRALTELYDLHYVPPDFVPSVAAVRKHYEEPSVMNAAQAGNQAEVKRLRKVPDNTGLPQVGVVLDGFVTPRGSIFSRDFFIPCAIAVEHLHKDGDKAGFPSTYEYLACNRKKVLPKLVEVREVAVIYHLHHDMFYHMVQDQYYRLLALLPYLRQHPDIHILIYGWSDPKNWDGSFGDRFFQFCGISKYPTFFLLLINLVSRVIFSGGEDWDVSVKADVIYYVQDLSRQEPSALGFAQQIRSQFWNLLALPDHRPWSALLEPAKRGPVEAFFGVGAPAQAQALATPQAQAAPTPAPGYVADHPLEVNMVVMVRTDHWRGRLVVNHEEMKTALLELAVTFPAELLKRTKAAAKKSEADDDERTEVERRERYIKINYREHCPKTPLLETLALYAQADFVIGPHGAGFVFLAATRPGVHVVEFVGGYEQNMMTTARLGSAYHGVVANFTKEGSDGFDYVVDVPHLVGLVTSVLESRFLGNSPANATPAVKPAPTHQR</sequence>
<dbReference type="KEGG" id="acan:ACA1_219670"/>
<organism evidence="1 2">
    <name type="scientific">Acanthamoeba castellanii (strain ATCC 30010 / Neff)</name>
    <dbReference type="NCBI Taxonomy" id="1257118"/>
    <lineage>
        <taxon>Eukaryota</taxon>
        <taxon>Amoebozoa</taxon>
        <taxon>Discosea</taxon>
        <taxon>Longamoebia</taxon>
        <taxon>Centramoebida</taxon>
        <taxon>Acanthamoebidae</taxon>
        <taxon>Acanthamoeba</taxon>
    </lineage>
</organism>
<dbReference type="AlphaFoldDB" id="L8GSY7"/>
<dbReference type="VEuPathDB" id="AmoebaDB:ACA1_219670"/>
<protein>
    <recommendedName>
        <fullName evidence="3">Glycosyltransferase</fullName>
    </recommendedName>
</protein>
<dbReference type="Proteomes" id="UP000011083">
    <property type="component" value="Unassembled WGS sequence"/>
</dbReference>
<evidence type="ECO:0000313" key="1">
    <source>
        <dbReference type="EMBL" id="ELR15241.1"/>
    </source>
</evidence>
<name>L8GSY7_ACACF</name>
<keyword evidence="2" id="KW-1185">Reference proteome</keyword>
<evidence type="ECO:0000313" key="2">
    <source>
        <dbReference type="Proteomes" id="UP000011083"/>
    </source>
</evidence>
<evidence type="ECO:0008006" key="3">
    <source>
        <dbReference type="Google" id="ProtNLM"/>
    </source>
</evidence>
<accession>L8GSY7</accession>
<dbReference type="GeneID" id="14915590"/>
<dbReference type="RefSeq" id="XP_004337254.1">
    <property type="nucleotide sequence ID" value="XM_004337206.1"/>
</dbReference>
<gene>
    <name evidence="1" type="ORF">ACA1_219670</name>
</gene>
<proteinExistence type="predicted"/>
<reference evidence="1 2" key="1">
    <citation type="journal article" date="2013" name="Genome Biol.">
        <title>Genome of Acanthamoeba castellanii highlights extensive lateral gene transfer and early evolution of tyrosine kinase signaling.</title>
        <authorList>
            <person name="Clarke M."/>
            <person name="Lohan A.J."/>
            <person name="Liu B."/>
            <person name="Lagkouvardos I."/>
            <person name="Roy S."/>
            <person name="Zafar N."/>
            <person name="Bertelli C."/>
            <person name="Schilde C."/>
            <person name="Kianianmomeni A."/>
            <person name="Burglin T.R."/>
            <person name="Frech C."/>
            <person name="Turcotte B."/>
            <person name="Kopec K.O."/>
            <person name="Synnott J.M."/>
            <person name="Choo C."/>
            <person name="Paponov I."/>
            <person name="Finkler A."/>
            <person name="Soon Heng Tan C."/>
            <person name="Hutchins A.P."/>
            <person name="Weinmeier T."/>
            <person name="Rattei T."/>
            <person name="Chu J.S."/>
            <person name="Gimenez G."/>
            <person name="Irimia M."/>
            <person name="Rigden D.J."/>
            <person name="Fitzpatrick D.A."/>
            <person name="Lorenzo-Morales J."/>
            <person name="Bateman A."/>
            <person name="Chiu C.H."/>
            <person name="Tang P."/>
            <person name="Hegemann P."/>
            <person name="Fromm H."/>
            <person name="Raoult D."/>
            <person name="Greub G."/>
            <person name="Miranda-Saavedra D."/>
            <person name="Chen N."/>
            <person name="Nash P."/>
            <person name="Ginger M.L."/>
            <person name="Horn M."/>
            <person name="Schaap P."/>
            <person name="Caler L."/>
            <person name="Loftus B."/>
        </authorList>
    </citation>
    <scope>NUCLEOTIDE SEQUENCE [LARGE SCALE GENOMIC DNA]</scope>
    <source>
        <strain evidence="1 2">Neff</strain>
    </source>
</reference>
<dbReference type="EMBL" id="KB008036">
    <property type="protein sequence ID" value="ELR15241.1"/>
    <property type="molecule type" value="Genomic_DNA"/>
</dbReference>